<sequence>VTIMSHSPRRRLYETEASAGLTSFLRYWVMNRSGSTRRRRRDV</sequence>
<organism evidence="1">
    <name type="scientific">marine sediment metagenome</name>
    <dbReference type="NCBI Taxonomy" id="412755"/>
    <lineage>
        <taxon>unclassified sequences</taxon>
        <taxon>metagenomes</taxon>
        <taxon>ecological metagenomes</taxon>
    </lineage>
</organism>
<proteinExistence type="predicted"/>
<gene>
    <name evidence="1" type="ORF">S01H1_03723</name>
</gene>
<comment type="caution">
    <text evidence="1">The sequence shown here is derived from an EMBL/GenBank/DDBJ whole genome shotgun (WGS) entry which is preliminary data.</text>
</comment>
<feature type="non-terminal residue" evidence="1">
    <location>
        <position position="1"/>
    </location>
</feature>
<protein>
    <submittedName>
        <fullName evidence="1">Uncharacterized protein</fullName>
    </submittedName>
</protein>
<name>X0SF75_9ZZZZ</name>
<evidence type="ECO:0000313" key="1">
    <source>
        <dbReference type="EMBL" id="GAF79659.1"/>
    </source>
</evidence>
<reference evidence="1" key="1">
    <citation type="journal article" date="2014" name="Front. Microbiol.">
        <title>High frequency of phylogenetically diverse reductive dehalogenase-homologous genes in deep subseafloor sedimentary metagenomes.</title>
        <authorList>
            <person name="Kawai M."/>
            <person name="Futagami T."/>
            <person name="Toyoda A."/>
            <person name="Takaki Y."/>
            <person name="Nishi S."/>
            <person name="Hori S."/>
            <person name="Arai W."/>
            <person name="Tsubouchi T."/>
            <person name="Morono Y."/>
            <person name="Uchiyama I."/>
            <person name="Ito T."/>
            <person name="Fujiyama A."/>
            <person name="Inagaki F."/>
            <person name="Takami H."/>
        </authorList>
    </citation>
    <scope>NUCLEOTIDE SEQUENCE</scope>
    <source>
        <strain evidence="1">Expedition CK06-06</strain>
    </source>
</reference>
<dbReference type="AlphaFoldDB" id="X0SF75"/>
<accession>X0SF75</accession>
<dbReference type="EMBL" id="BARS01002005">
    <property type="protein sequence ID" value="GAF79659.1"/>
    <property type="molecule type" value="Genomic_DNA"/>
</dbReference>